<evidence type="ECO:0000313" key="11">
    <source>
        <dbReference type="EMBL" id="KGG19732.1"/>
    </source>
</evidence>
<keyword evidence="11" id="KW-0328">Glycosyltransferase</keyword>
<comment type="subcellular location">
    <subcellularLocation>
        <location evidence="1 8">Cytoplasm</location>
    </subcellularLocation>
</comment>
<evidence type="ECO:0000256" key="9">
    <source>
        <dbReference type="PIRSR" id="PIRSR001549-1"/>
    </source>
</evidence>
<gene>
    <name evidence="8" type="primary">hisZ</name>
    <name evidence="11" type="ORF">EV03_2118</name>
</gene>
<dbReference type="PIRSF" id="PIRSF001549">
    <property type="entry name" value="His-tRNA_synth"/>
    <property type="match status" value="1"/>
</dbReference>
<organism evidence="11 12">
    <name type="scientific">Prochlorococcus marinus str. PAC1</name>
    <dbReference type="NCBI Taxonomy" id="59924"/>
    <lineage>
        <taxon>Bacteria</taxon>
        <taxon>Bacillati</taxon>
        <taxon>Cyanobacteriota</taxon>
        <taxon>Cyanophyceae</taxon>
        <taxon>Synechococcales</taxon>
        <taxon>Prochlorococcaceae</taxon>
        <taxon>Prochlorococcus</taxon>
    </lineage>
</organism>
<accession>A0A0A2C2H8</accession>
<dbReference type="GO" id="GO:0016757">
    <property type="term" value="F:glycosyltransferase activity"/>
    <property type="evidence" value="ECO:0007669"/>
    <property type="project" value="UniProtKB-KW"/>
</dbReference>
<dbReference type="SUPFAM" id="SSF55681">
    <property type="entry name" value="Class II aaRS and biotin synthetases"/>
    <property type="match status" value="1"/>
</dbReference>
<keyword evidence="8" id="KW-0028">Amino-acid biosynthesis</keyword>
<comment type="miscellaneous">
    <text evidence="8">This function is generally fulfilled by the C-terminal part of HisG, which is missing in some bacteria such as this one.</text>
</comment>
<comment type="function">
    <text evidence="7 8">Required for the first step of histidine biosynthesis. May allow the feedback regulation of ATP phosphoribosyltransferase activity by histidine.</text>
</comment>
<keyword evidence="8" id="KW-0368">Histidine biosynthesis</keyword>
<evidence type="ECO:0000256" key="3">
    <source>
        <dbReference type="ARBA" id="ARBA00005539"/>
    </source>
</evidence>
<evidence type="ECO:0000256" key="8">
    <source>
        <dbReference type="HAMAP-Rule" id="MF_00125"/>
    </source>
</evidence>
<dbReference type="GO" id="GO:0004821">
    <property type="term" value="F:histidine-tRNA ligase activity"/>
    <property type="evidence" value="ECO:0007669"/>
    <property type="project" value="TreeGrafter"/>
</dbReference>
<evidence type="ECO:0000256" key="1">
    <source>
        <dbReference type="ARBA" id="ARBA00004496"/>
    </source>
</evidence>
<sequence length="391" mass="43919">MTLQPASGARDLNPQQVRKNHLIASKLSSLYQLWGYERISPPHIERLDTLTAAGGISNNEILKIVSDEPLGLRPEITASIVRAASTRFNEYERPLRFWSAGTSFKCNQSIDGGIDIEESFQSGVELIGTKAINAEIELLSLLIESLEVIEIDQKYKMTLLIGNTYLLELILSSFDSTKIDQIKKILCDLDYIALTTLDVKEEQRMFIKTIMNMRGKPEKVLTNLQNIYGSNSYIDKLKELFTIIEPLAKEKGIEVQLDPTLGTKYKLYSGLTFSLVSSSTSAPVTIAKGGRYDDLVKKFSSSAQNCYGIGFSISVDKVRELISTSKEKLVNNVKVLIAYKQSANLYKALKQQKELHRKGIISVISHEPLKTNDETNQLLKSNRCNKIEWID</sequence>
<comment type="similarity">
    <text evidence="3 8">Belongs to the class-II aminoacyl-tRNA synthetase family. HisZ subfamily.</text>
</comment>
<feature type="binding site" evidence="9">
    <location>
        <begin position="75"/>
        <end position="77"/>
    </location>
    <ligand>
        <name>L-histidine</name>
        <dbReference type="ChEBI" id="CHEBI:57595"/>
    </ligand>
</feature>
<proteinExistence type="inferred from homology"/>
<evidence type="ECO:0000256" key="5">
    <source>
        <dbReference type="ARBA" id="ARBA00020397"/>
    </source>
</evidence>
<dbReference type="AlphaFoldDB" id="A0A0A2C2H8"/>
<dbReference type="Proteomes" id="UP000030392">
    <property type="component" value="Unassembled WGS sequence"/>
</dbReference>
<dbReference type="GO" id="GO:0005737">
    <property type="term" value="C:cytoplasm"/>
    <property type="evidence" value="ECO:0007669"/>
    <property type="project" value="UniProtKB-SubCell"/>
</dbReference>
<dbReference type="EMBL" id="JNAX01000015">
    <property type="protein sequence ID" value="KGG19732.1"/>
    <property type="molecule type" value="Genomic_DNA"/>
</dbReference>
<feature type="binding site" evidence="9">
    <location>
        <position position="125"/>
    </location>
    <ligand>
        <name>L-histidine</name>
        <dbReference type="ChEBI" id="CHEBI:57595"/>
    </ligand>
</feature>
<comment type="caution">
    <text evidence="11">The sequence shown here is derived from an EMBL/GenBank/DDBJ whole genome shotgun (WGS) entry which is preliminary data.</text>
</comment>
<dbReference type="InterPro" id="IPR004517">
    <property type="entry name" value="HisZ"/>
</dbReference>
<evidence type="ECO:0000259" key="10">
    <source>
        <dbReference type="Pfam" id="PF13393"/>
    </source>
</evidence>
<dbReference type="InterPro" id="IPR041715">
    <property type="entry name" value="HisRS-like_core"/>
</dbReference>
<dbReference type="GO" id="GO:0006427">
    <property type="term" value="P:histidyl-tRNA aminoacylation"/>
    <property type="evidence" value="ECO:0007669"/>
    <property type="project" value="TreeGrafter"/>
</dbReference>
<dbReference type="InterPro" id="IPR004516">
    <property type="entry name" value="HisRS/HisZ"/>
</dbReference>
<comment type="subunit">
    <text evidence="4 8">Heteromultimer composed of HisG and HisZ subunits.</text>
</comment>
<comment type="pathway">
    <text evidence="2 8">Amino-acid biosynthesis; L-histidine biosynthesis; L-histidine from 5-phospho-alpha-D-ribose 1-diphosphate: step 1/9.</text>
</comment>
<evidence type="ECO:0000256" key="2">
    <source>
        <dbReference type="ARBA" id="ARBA00004667"/>
    </source>
</evidence>
<evidence type="ECO:0000256" key="4">
    <source>
        <dbReference type="ARBA" id="ARBA00011496"/>
    </source>
</evidence>
<dbReference type="NCBIfam" id="TIGR00443">
    <property type="entry name" value="hisZ_biosyn_reg"/>
    <property type="match status" value="1"/>
</dbReference>
<dbReference type="NCBIfam" id="NF008939">
    <property type="entry name" value="PRK12292.2-1"/>
    <property type="match status" value="1"/>
</dbReference>
<reference evidence="12" key="1">
    <citation type="journal article" date="2014" name="Sci. Data">
        <title>Genomes of diverse isolates of the marine cyanobacterium Prochlorococcus.</title>
        <authorList>
            <person name="Biller S."/>
            <person name="Berube P."/>
            <person name="Thompson J."/>
            <person name="Kelly L."/>
            <person name="Roggensack S."/>
            <person name="Awad L."/>
            <person name="Roache-Johnson K."/>
            <person name="Ding H."/>
            <person name="Giovannoni S.J."/>
            <person name="Moore L.R."/>
            <person name="Chisholm S.W."/>
        </authorList>
    </citation>
    <scope>NUCLEOTIDE SEQUENCE [LARGE SCALE GENOMIC DNA]</scope>
    <source>
        <strain evidence="12">PAC1</strain>
    </source>
</reference>
<feature type="binding site" evidence="9">
    <location>
        <position position="121"/>
    </location>
    <ligand>
        <name>L-histidine</name>
        <dbReference type="ChEBI" id="CHEBI:57595"/>
    </ligand>
</feature>
<evidence type="ECO:0000256" key="7">
    <source>
        <dbReference type="ARBA" id="ARBA00025246"/>
    </source>
</evidence>
<feature type="domain" description="Class II Histidinyl-tRNA synthetase (HisRS)-like catalytic core" evidence="10">
    <location>
        <begin position="8"/>
        <end position="318"/>
    </location>
</feature>
<dbReference type="Gene3D" id="3.30.930.10">
    <property type="entry name" value="Bira Bifunctional Protein, Domain 2"/>
    <property type="match status" value="1"/>
</dbReference>
<protein>
    <recommendedName>
        <fullName evidence="5 8">ATP phosphoribosyltransferase regulatory subunit</fullName>
    </recommendedName>
</protein>
<dbReference type="Pfam" id="PF13393">
    <property type="entry name" value="tRNA-synt_His"/>
    <property type="match status" value="1"/>
</dbReference>
<dbReference type="RefSeq" id="WP_036907532.1">
    <property type="nucleotide sequence ID" value="NZ_CP138967.1"/>
</dbReference>
<keyword evidence="11" id="KW-0808">Transferase</keyword>
<evidence type="ECO:0000313" key="12">
    <source>
        <dbReference type="Proteomes" id="UP000030392"/>
    </source>
</evidence>
<evidence type="ECO:0000256" key="6">
    <source>
        <dbReference type="ARBA" id="ARBA00022490"/>
    </source>
</evidence>
<dbReference type="PANTHER" id="PTHR43707">
    <property type="entry name" value="HISTIDYL-TRNA SYNTHETASE"/>
    <property type="match status" value="1"/>
</dbReference>
<dbReference type="PANTHER" id="PTHR43707:SF1">
    <property type="entry name" value="HISTIDINE--TRNA LIGASE, MITOCHONDRIAL-RELATED"/>
    <property type="match status" value="1"/>
</dbReference>
<dbReference type="HAMAP" id="MF_00125">
    <property type="entry name" value="HisZ"/>
    <property type="match status" value="1"/>
</dbReference>
<keyword evidence="6 8" id="KW-0963">Cytoplasm</keyword>
<dbReference type="InterPro" id="IPR045864">
    <property type="entry name" value="aa-tRNA-synth_II/BPL/LPL"/>
</dbReference>
<name>A0A0A2C2H8_PROMR</name>
<dbReference type="GO" id="GO:0000105">
    <property type="term" value="P:L-histidine biosynthetic process"/>
    <property type="evidence" value="ECO:0007669"/>
    <property type="project" value="UniProtKB-UniRule"/>
</dbReference>
<dbReference type="UniPathway" id="UPA00031">
    <property type="reaction ID" value="UER00006"/>
</dbReference>